<dbReference type="GO" id="GO:0005777">
    <property type="term" value="C:peroxisome"/>
    <property type="evidence" value="ECO:0007669"/>
    <property type="project" value="UniProtKB-SubCell"/>
</dbReference>
<dbReference type="Gene3D" id="3.40.50.720">
    <property type="entry name" value="NAD(P)-binding Rossmann-like Domain"/>
    <property type="match status" value="1"/>
</dbReference>
<dbReference type="FunFam" id="3.40.50.720:FF:000301">
    <property type="entry name" value="Hydroxysteroid dehydrogenase like 2"/>
    <property type="match status" value="1"/>
</dbReference>
<dbReference type="NCBIfam" id="NF006133">
    <property type="entry name" value="PRK08278.1"/>
    <property type="match status" value="1"/>
</dbReference>
<keyword evidence="7" id="KW-0576">Peroxisome</keyword>
<accession>A0A9W8LAT2</accession>
<comment type="subcellular location">
    <subcellularLocation>
        <location evidence="1">Mitochondrion</location>
    </subcellularLocation>
    <subcellularLocation>
        <location evidence="2">Peroxisome</location>
    </subcellularLocation>
</comment>
<dbReference type="Proteomes" id="UP001140011">
    <property type="component" value="Unassembled WGS sequence"/>
</dbReference>
<dbReference type="GO" id="GO:0016491">
    <property type="term" value="F:oxidoreductase activity"/>
    <property type="evidence" value="ECO:0007669"/>
    <property type="project" value="UniProtKB-KW"/>
</dbReference>
<evidence type="ECO:0000256" key="5">
    <source>
        <dbReference type="ARBA" id="ARBA00023002"/>
    </source>
</evidence>
<comment type="caution">
    <text evidence="9">The sequence shown here is derived from an EMBL/GenBank/DDBJ whole genome shotgun (WGS) entry which is preliminary data.</text>
</comment>
<keyword evidence="4" id="KW-0521">NADP</keyword>
<gene>
    <name evidence="9" type="ORF">GGI19_003595</name>
</gene>
<dbReference type="OrthoDB" id="5327538at2759"/>
<evidence type="ECO:0000256" key="3">
    <source>
        <dbReference type="ARBA" id="ARBA00006484"/>
    </source>
</evidence>
<keyword evidence="6" id="KW-0496">Mitochondrion</keyword>
<dbReference type="PANTHER" id="PTHR42808">
    <property type="entry name" value="HYDROXYSTEROID DEHYDROGENASE-LIKE PROTEIN 2"/>
    <property type="match status" value="1"/>
</dbReference>
<keyword evidence="10" id="KW-1185">Reference proteome</keyword>
<dbReference type="InterPro" id="IPR002347">
    <property type="entry name" value="SDR_fam"/>
</dbReference>
<evidence type="ECO:0000256" key="4">
    <source>
        <dbReference type="ARBA" id="ARBA00022857"/>
    </source>
</evidence>
<evidence type="ECO:0000256" key="8">
    <source>
        <dbReference type="ARBA" id="ARBA00040243"/>
    </source>
</evidence>
<reference evidence="9" key="1">
    <citation type="submission" date="2022-07" db="EMBL/GenBank/DDBJ databases">
        <title>Phylogenomic reconstructions and comparative analyses of Kickxellomycotina fungi.</title>
        <authorList>
            <person name="Reynolds N.K."/>
            <person name="Stajich J.E."/>
            <person name="Barry K."/>
            <person name="Grigoriev I.V."/>
            <person name="Crous P."/>
            <person name="Smith M.E."/>
        </authorList>
    </citation>
    <scope>NUCLEOTIDE SEQUENCE</scope>
    <source>
        <strain evidence="9">BCRC 34297</strain>
    </source>
</reference>
<organism evidence="9 10">
    <name type="scientific">Coemansia pectinata</name>
    <dbReference type="NCBI Taxonomy" id="1052879"/>
    <lineage>
        <taxon>Eukaryota</taxon>
        <taxon>Fungi</taxon>
        <taxon>Fungi incertae sedis</taxon>
        <taxon>Zoopagomycota</taxon>
        <taxon>Kickxellomycotina</taxon>
        <taxon>Kickxellomycetes</taxon>
        <taxon>Kickxellales</taxon>
        <taxon>Kickxellaceae</taxon>
        <taxon>Coemansia</taxon>
    </lineage>
</organism>
<evidence type="ECO:0000256" key="1">
    <source>
        <dbReference type="ARBA" id="ARBA00004173"/>
    </source>
</evidence>
<comment type="similarity">
    <text evidence="3">Belongs to the short-chain dehydrogenases/reductases (SDR) family.</text>
</comment>
<dbReference type="GO" id="GO:0005739">
    <property type="term" value="C:mitochondrion"/>
    <property type="evidence" value="ECO:0007669"/>
    <property type="project" value="UniProtKB-SubCell"/>
</dbReference>
<evidence type="ECO:0000313" key="10">
    <source>
        <dbReference type="Proteomes" id="UP001140011"/>
    </source>
</evidence>
<protein>
    <recommendedName>
        <fullName evidence="8">Hydroxysteroid dehydrogenase-like protein 2</fullName>
    </recommendedName>
</protein>
<name>A0A9W8LAT2_9FUNG</name>
<proteinExistence type="inferred from homology"/>
<sequence>MIDIDNMLITDILGKAHVIGKKPAEKDCVKKLMDIVQFMSNGTPKSKSPQQLPQMSYKIFDSQNVSIDKSTSTSNSKLRPDVAFVFNNETEATFGNLYLLSFFCFNFITIPILNMSLKDTVVFITGGSRGIGEAIAVRLAKEGASIAIAAKTADTNSKLPGTIHTAAKAIEAAGGKALALQCDIRDEEQVQRAIDQTVATFGHLDVVINNASAIFLESTEQTPAKRYDLMHNINGRGTWLVTKLALPHLKKSRNPRVLTLSPPLDMSPKWFEKTPAYTMAKYNMSMLVVGHAGEFAKHGIAVNALWPYTVIETAALNMISQSKSKPNLRTPEIMADAALELLSKPATFTGNLCIDEVVLREAGVRDMARYALTPGTRDEDMELDGFLGEADHARVAMLRKMHKSDTAAARAKL</sequence>
<dbReference type="PRINTS" id="PR00081">
    <property type="entry name" value="GDHRDH"/>
</dbReference>
<dbReference type="Pfam" id="PF00106">
    <property type="entry name" value="adh_short"/>
    <property type="match status" value="1"/>
</dbReference>
<dbReference type="InterPro" id="IPR036291">
    <property type="entry name" value="NAD(P)-bd_dom_sf"/>
</dbReference>
<dbReference type="PANTHER" id="PTHR42808:SF3">
    <property type="entry name" value="HYDROXYSTEROID DEHYDROGENASE-LIKE PROTEIN 2"/>
    <property type="match status" value="1"/>
</dbReference>
<evidence type="ECO:0000313" key="9">
    <source>
        <dbReference type="EMBL" id="KAJ2752783.1"/>
    </source>
</evidence>
<dbReference type="SUPFAM" id="SSF51735">
    <property type="entry name" value="NAD(P)-binding Rossmann-fold domains"/>
    <property type="match status" value="1"/>
</dbReference>
<dbReference type="InterPro" id="IPR051935">
    <property type="entry name" value="HSDL2"/>
</dbReference>
<dbReference type="EMBL" id="JANBUH010000248">
    <property type="protein sequence ID" value="KAJ2752783.1"/>
    <property type="molecule type" value="Genomic_DNA"/>
</dbReference>
<keyword evidence="5" id="KW-0560">Oxidoreductase</keyword>
<evidence type="ECO:0000256" key="6">
    <source>
        <dbReference type="ARBA" id="ARBA00023128"/>
    </source>
</evidence>
<evidence type="ECO:0000256" key="7">
    <source>
        <dbReference type="ARBA" id="ARBA00023140"/>
    </source>
</evidence>
<dbReference type="AlphaFoldDB" id="A0A9W8LAT2"/>
<evidence type="ECO:0000256" key="2">
    <source>
        <dbReference type="ARBA" id="ARBA00004275"/>
    </source>
</evidence>